<gene>
    <name evidence="2" type="ORF">K435DRAFT_869396</name>
</gene>
<dbReference type="EMBL" id="ML179553">
    <property type="protein sequence ID" value="THU85332.1"/>
    <property type="molecule type" value="Genomic_DNA"/>
</dbReference>
<reference evidence="2 3" key="1">
    <citation type="journal article" date="2019" name="Nat. Ecol. Evol.">
        <title>Megaphylogeny resolves global patterns of mushroom evolution.</title>
        <authorList>
            <person name="Varga T."/>
            <person name="Krizsan K."/>
            <person name="Foldi C."/>
            <person name="Dima B."/>
            <person name="Sanchez-Garcia M."/>
            <person name="Sanchez-Ramirez S."/>
            <person name="Szollosi G.J."/>
            <person name="Szarkandi J.G."/>
            <person name="Papp V."/>
            <person name="Albert L."/>
            <person name="Andreopoulos W."/>
            <person name="Angelini C."/>
            <person name="Antonin V."/>
            <person name="Barry K.W."/>
            <person name="Bougher N.L."/>
            <person name="Buchanan P."/>
            <person name="Buyck B."/>
            <person name="Bense V."/>
            <person name="Catcheside P."/>
            <person name="Chovatia M."/>
            <person name="Cooper J."/>
            <person name="Damon W."/>
            <person name="Desjardin D."/>
            <person name="Finy P."/>
            <person name="Geml J."/>
            <person name="Haridas S."/>
            <person name="Hughes K."/>
            <person name="Justo A."/>
            <person name="Karasinski D."/>
            <person name="Kautmanova I."/>
            <person name="Kiss B."/>
            <person name="Kocsube S."/>
            <person name="Kotiranta H."/>
            <person name="LaButti K.M."/>
            <person name="Lechner B.E."/>
            <person name="Liimatainen K."/>
            <person name="Lipzen A."/>
            <person name="Lukacs Z."/>
            <person name="Mihaltcheva S."/>
            <person name="Morgado L.N."/>
            <person name="Niskanen T."/>
            <person name="Noordeloos M.E."/>
            <person name="Ohm R.A."/>
            <person name="Ortiz-Santana B."/>
            <person name="Ovrebo C."/>
            <person name="Racz N."/>
            <person name="Riley R."/>
            <person name="Savchenko A."/>
            <person name="Shiryaev A."/>
            <person name="Soop K."/>
            <person name="Spirin V."/>
            <person name="Szebenyi C."/>
            <person name="Tomsovsky M."/>
            <person name="Tulloss R.E."/>
            <person name="Uehling J."/>
            <person name="Grigoriev I.V."/>
            <person name="Vagvolgyi C."/>
            <person name="Papp T."/>
            <person name="Martin F.M."/>
            <person name="Miettinen O."/>
            <person name="Hibbett D.S."/>
            <person name="Nagy L.G."/>
        </authorList>
    </citation>
    <scope>NUCLEOTIDE SEQUENCE [LARGE SCALE GENOMIC DNA]</scope>
    <source>
        <strain evidence="2 3">CBS 962.96</strain>
    </source>
</reference>
<feature type="compositionally biased region" description="Basic and acidic residues" evidence="1">
    <location>
        <begin position="38"/>
        <end position="52"/>
    </location>
</feature>
<sequence length="468" mass="52093">MAKSSRKKASASSKSAPSKSSRSKSVRHSRSATRRHVSPVEETRHDSERDSTRPTITESLRNKRKKKGDGQSVNDLDAFKDAARRFACTYSPYINWSRVLTTGLERDEVIEDGCRNIADKEPERSKVLELYDLLLGVVPDALDLLREVVDNEAVDELMNLAASGLISNDIRGLKSRILDWSKVFLDIQEFIPPIPAEGKKVRGWYHTQLARLLCTPVKLDEYDKNPAEFCARVRENSICIDHRCFPSCFYSDAGVKASKHRDFVCEDLLLSTLLAKVWVDIFLGHTNAETFADNPNTKFRVLKKGKAYQYGITEVTYRSIAYASLLMRHSLSSSTDWWTDDGAVVKRAAFDAVVALFEDPKYIQEEWNLDLLNAWNTTLGWLLPSADAITGLESDDDEDCSLNMIQTIVQRKKQAAASTSSQLDKPTTSPPSPNASSSMSAAGTVITDGPAVSSDVRTLNNPAAEESD</sequence>
<feature type="compositionally biased region" description="Low complexity" evidence="1">
    <location>
        <begin position="10"/>
        <end position="20"/>
    </location>
</feature>
<feature type="region of interest" description="Disordered" evidence="1">
    <location>
        <begin position="415"/>
        <end position="468"/>
    </location>
</feature>
<accession>A0A4S8L997</accession>
<proteinExistence type="predicted"/>
<dbReference type="AlphaFoldDB" id="A0A4S8L997"/>
<dbReference type="OrthoDB" id="3160134at2759"/>
<name>A0A4S8L997_DENBC</name>
<dbReference type="InterPro" id="IPR046521">
    <property type="entry name" value="DUF6698"/>
</dbReference>
<dbReference type="Pfam" id="PF20414">
    <property type="entry name" value="DUF6698"/>
    <property type="match status" value="1"/>
</dbReference>
<keyword evidence="3" id="KW-1185">Reference proteome</keyword>
<evidence type="ECO:0000313" key="3">
    <source>
        <dbReference type="Proteomes" id="UP000297245"/>
    </source>
</evidence>
<protein>
    <submittedName>
        <fullName evidence="2">Uncharacterized protein</fullName>
    </submittedName>
</protein>
<evidence type="ECO:0000313" key="2">
    <source>
        <dbReference type="EMBL" id="THU85332.1"/>
    </source>
</evidence>
<feature type="compositionally biased region" description="Basic residues" evidence="1">
    <location>
        <begin position="21"/>
        <end position="37"/>
    </location>
</feature>
<feature type="compositionally biased region" description="Polar residues" evidence="1">
    <location>
        <begin position="416"/>
        <end position="427"/>
    </location>
</feature>
<organism evidence="2 3">
    <name type="scientific">Dendrothele bispora (strain CBS 962.96)</name>
    <dbReference type="NCBI Taxonomy" id="1314807"/>
    <lineage>
        <taxon>Eukaryota</taxon>
        <taxon>Fungi</taxon>
        <taxon>Dikarya</taxon>
        <taxon>Basidiomycota</taxon>
        <taxon>Agaricomycotina</taxon>
        <taxon>Agaricomycetes</taxon>
        <taxon>Agaricomycetidae</taxon>
        <taxon>Agaricales</taxon>
        <taxon>Agaricales incertae sedis</taxon>
        <taxon>Dendrothele</taxon>
    </lineage>
</organism>
<feature type="region of interest" description="Disordered" evidence="1">
    <location>
        <begin position="1"/>
        <end position="74"/>
    </location>
</feature>
<evidence type="ECO:0000256" key="1">
    <source>
        <dbReference type="SAM" id="MobiDB-lite"/>
    </source>
</evidence>
<dbReference type="Proteomes" id="UP000297245">
    <property type="component" value="Unassembled WGS sequence"/>
</dbReference>